<dbReference type="InterPro" id="IPR002347">
    <property type="entry name" value="SDR_fam"/>
</dbReference>
<dbReference type="InterPro" id="IPR020904">
    <property type="entry name" value="Sc_DH/Rdtase_CS"/>
</dbReference>
<sequence>MFITGGAQGIGLGMARAFARAGARLALADLDEERLQSAKRELAALTGDDSAVAVFPLNVRDREAFARVVDAAEDRLGPIAVLCNNAGLGFLTPITALRYEQWDHVLDVNLGGVINGVQTVLPRMLDRGGPGHIVNTASGAGLIATTNVTYVTSKFAVVGMSESLRIQPELIANGIGVTVVCPGLVRTNVTLNSARAEERQDQAAREGHAVLQRYGLDPDVVGEQVLEAVLANRLYVHTDRYVAPLIEERMRSLLEALPAETERDRELAPLLRARLAAQSERA</sequence>
<dbReference type="Gene3D" id="3.40.50.720">
    <property type="entry name" value="NAD(P)-binding Rossmann-like Domain"/>
    <property type="match status" value="1"/>
</dbReference>
<proteinExistence type="inferred from homology"/>
<keyword evidence="3" id="KW-0560">Oxidoreductase</keyword>
<dbReference type="CDD" id="cd05233">
    <property type="entry name" value="SDR_c"/>
    <property type="match status" value="1"/>
</dbReference>
<evidence type="ECO:0000313" key="6">
    <source>
        <dbReference type="Proteomes" id="UP000565579"/>
    </source>
</evidence>
<comment type="similarity">
    <text evidence="1 4">Belongs to the short-chain dehydrogenases/reductases (SDR) family.</text>
</comment>
<accession>A0A7X0NP54</accession>
<name>A0A7X0NP54_9ACTN</name>
<dbReference type="PANTHER" id="PTHR43391:SF14">
    <property type="entry name" value="DEHYDROGENASE_REDUCTASE SDR FAMILY PROTEIN 7-LIKE"/>
    <property type="match status" value="1"/>
</dbReference>
<keyword evidence="2" id="KW-0521">NADP</keyword>
<keyword evidence="6" id="KW-1185">Reference proteome</keyword>
<gene>
    <name evidence="5" type="ORF">HD593_001759</name>
</gene>
<evidence type="ECO:0000256" key="1">
    <source>
        <dbReference type="ARBA" id="ARBA00006484"/>
    </source>
</evidence>
<dbReference type="GO" id="GO:0016491">
    <property type="term" value="F:oxidoreductase activity"/>
    <property type="evidence" value="ECO:0007669"/>
    <property type="project" value="UniProtKB-KW"/>
</dbReference>
<dbReference type="Pfam" id="PF00106">
    <property type="entry name" value="adh_short"/>
    <property type="match status" value="1"/>
</dbReference>
<protein>
    <submittedName>
        <fullName evidence="5">NAD(P)-dependent dehydrogenase (Short-subunit alcohol dehydrogenase family)</fullName>
    </submittedName>
</protein>
<dbReference type="PANTHER" id="PTHR43391">
    <property type="entry name" value="RETINOL DEHYDROGENASE-RELATED"/>
    <property type="match status" value="1"/>
</dbReference>
<dbReference type="PRINTS" id="PR00081">
    <property type="entry name" value="GDHRDH"/>
</dbReference>
<dbReference type="InterPro" id="IPR036291">
    <property type="entry name" value="NAD(P)-bd_dom_sf"/>
</dbReference>
<dbReference type="AlphaFoldDB" id="A0A7X0NP54"/>
<reference evidence="5 6" key="1">
    <citation type="submission" date="2020-08" db="EMBL/GenBank/DDBJ databases">
        <title>Sequencing the genomes of 1000 actinobacteria strains.</title>
        <authorList>
            <person name="Klenk H.-P."/>
        </authorList>
    </citation>
    <scope>NUCLEOTIDE SEQUENCE [LARGE SCALE GENOMIC DNA]</scope>
    <source>
        <strain evidence="5 6">DSM 43768</strain>
    </source>
</reference>
<evidence type="ECO:0000256" key="4">
    <source>
        <dbReference type="RuleBase" id="RU000363"/>
    </source>
</evidence>
<dbReference type="SUPFAM" id="SSF51735">
    <property type="entry name" value="NAD(P)-binding Rossmann-fold domains"/>
    <property type="match status" value="1"/>
</dbReference>
<evidence type="ECO:0000256" key="2">
    <source>
        <dbReference type="ARBA" id="ARBA00022857"/>
    </source>
</evidence>
<evidence type="ECO:0000256" key="3">
    <source>
        <dbReference type="ARBA" id="ARBA00023002"/>
    </source>
</evidence>
<dbReference type="EMBL" id="JACHMI010000001">
    <property type="protein sequence ID" value="MBB6546964.1"/>
    <property type="molecule type" value="Genomic_DNA"/>
</dbReference>
<dbReference type="PROSITE" id="PS00061">
    <property type="entry name" value="ADH_SHORT"/>
    <property type="match status" value="1"/>
</dbReference>
<organism evidence="5 6">
    <name type="scientific">Nonomuraea rubra</name>
    <dbReference type="NCBI Taxonomy" id="46180"/>
    <lineage>
        <taxon>Bacteria</taxon>
        <taxon>Bacillati</taxon>
        <taxon>Actinomycetota</taxon>
        <taxon>Actinomycetes</taxon>
        <taxon>Streptosporangiales</taxon>
        <taxon>Streptosporangiaceae</taxon>
        <taxon>Nonomuraea</taxon>
    </lineage>
</organism>
<dbReference type="Proteomes" id="UP000565579">
    <property type="component" value="Unassembled WGS sequence"/>
</dbReference>
<comment type="caution">
    <text evidence="5">The sequence shown here is derived from an EMBL/GenBank/DDBJ whole genome shotgun (WGS) entry which is preliminary data.</text>
</comment>
<dbReference type="PRINTS" id="PR00080">
    <property type="entry name" value="SDRFAMILY"/>
</dbReference>
<evidence type="ECO:0000313" key="5">
    <source>
        <dbReference type="EMBL" id="MBB6546964.1"/>
    </source>
</evidence>
<dbReference type="RefSeq" id="WP_312903401.1">
    <property type="nucleotide sequence ID" value="NZ_JACHMI010000001.1"/>
</dbReference>